<evidence type="ECO:0000256" key="1">
    <source>
        <dbReference type="SAM" id="Phobius"/>
    </source>
</evidence>
<dbReference type="Proteomes" id="UP001043456">
    <property type="component" value="Unassembled WGS sequence"/>
</dbReference>
<feature type="transmembrane region" description="Helical" evidence="1">
    <location>
        <begin position="6"/>
        <end position="30"/>
    </location>
</feature>
<sequence length="174" mass="19286">MTLSPEAIIAMVALFVACIPYLKSIIFYYLMKVRQQQNGIQQIGLSQLERPNFVIHTSVVLLGLNSSHDSGDETHTRHIVPERYQIDAVLNSPSPSGSESMGSPSHRARHIPPPFYLLGRLCTLLREHDIAILLSRVGATVLLIRRAAISDEENQHLAGPEANIIDLDEDDQLG</sequence>
<accession>A0A9P3B203</accession>
<keyword evidence="3" id="KW-1185">Reference proteome</keyword>
<dbReference type="GeneID" id="66998747"/>
<dbReference type="AlphaFoldDB" id="A0A9P3B203"/>
<dbReference type="RefSeq" id="XP_043152382.1">
    <property type="nucleotide sequence ID" value="XM_043296447.1"/>
</dbReference>
<comment type="caution">
    <text evidence="2">The sequence shown here is derived from an EMBL/GenBank/DDBJ whole genome shotgun (WGS) entry which is preliminary data.</text>
</comment>
<name>A0A9P3B203_9EURO</name>
<protein>
    <submittedName>
        <fullName evidence="2">Uncharacterized protein</fullName>
    </submittedName>
</protein>
<dbReference type="EMBL" id="BHVY01000001">
    <property type="protein sequence ID" value="GIJ81635.1"/>
    <property type="molecule type" value="Genomic_DNA"/>
</dbReference>
<evidence type="ECO:0000313" key="3">
    <source>
        <dbReference type="Proteomes" id="UP001043456"/>
    </source>
</evidence>
<keyword evidence="1" id="KW-1133">Transmembrane helix</keyword>
<evidence type="ECO:0000313" key="2">
    <source>
        <dbReference type="EMBL" id="GIJ81635.1"/>
    </source>
</evidence>
<organism evidence="2 3">
    <name type="scientific">Aspergillus pseudoviridinutans</name>
    <dbReference type="NCBI Taxonomy" id="1517512"/>
    <lineage>
        <taxon>Eukaryota</taxon>
        <taxon>Fungi</taxon>
        <taxon>Dikarya</taxon>
        <taxon>Ascomycota</taxon>
        <taxon>Pezizomycotina</taxon>
        <taxon>Eurotiomycetes</taxon>
        <taxon>Eurotiomycetidae</taxon>
        <taxon>Eurotiales</taxon>
        <taxon>Aspergillaceae</taxon>
        <taxon>Aspergillus</taxon>
        <taxon>Aspergillus subgen. Fumigati</taxon>
    </lineage>
</organism>
<keyword evidence="1" id="KW-0812">Transmembrane</keyword>
<proteinExistence type="predicted"/>
<gene>
    <name evidence="2" type="ORF">Asppvi_000134</name>
</gene>
<keyword evidence="1" id="KW-0472">Membrane</keyword>
<reference evidence="2 3" key="1">
    <citation type="submission" date="2018-10" db="EMBL/GenBank/DDBJ databases">
        <title>Pan-genome distribution and transcriptional activeness of fungal secondary metabolism genes in Aspergillus section Fumigati.</title>
        <authorList>
            <person name="Takahashi H."/>
            <person name="Umemura M."/>
            <person name="Ninomiya A."/>
            <person name="Kusuya Y."/>
            <person name="Urayama S."/>
            <person name="Shimizu M."/>
            <person name="Watanabe A."/>
            <person name="Kamei K."/>
            <person name="Yaguchi T."/>
            <person name="Hagiwara D."/>
        </authorList>
    </citation>
    <scope>NUCLEOTIDE SEQUENCE [LARGE SCALE GENOMIC DNA]</scope>
    <source>
        <strain evidence="2 3">IFM 55266</strain>
    </source>
</reference>